<dbReference type="AlphaFoldDB" id="A0A395SCF3"/>
<comment type="caution">
    <text evidence="2">The sequence shown here is derived from an EMBL/GenBank/DDBJ whole genome shotgun (WGS) entry which is preliminary data.</text>
</comment>
<gene>
    <name evidence="2" type="ORF">FSPOR_4208</name>
</gene>
<protein>
    <submittedName>
        <fullName evidence="2">Uncharacterized protein</fullName>
    </submittedName>
</protein>
<dbReference type="InterPro" id="IPR025332">
    <property type="entry name" value="DUF4238"/>
</dbReference>
<feature type="region of interest" description="Disordered" evidence="1">
    <location>
        <begin position="474"/>
        <end position="520"/>
    </location>
</feature>
<proteinExistence type="predicted"/>
<keyword evidence="3" id="KW-1185">Reference proteome</keyword>
<dbReference type="EMBL" id="PXOF01000054">
    <property type="protein sequence ID" value="RGP70096.1"/>
    <property type="molecule type" value="Genomic_DNA"/>
</dbReference>
<evidence type="ECO:0000313" key="3">
    <source>
        <dbReference type="Proteomes" id="UP000266152"/>
    </source>
</evidence>
<reference evidence="2 3" key="1">
    <citation type="journal article" date="2018" name="PLoS Pathog.">
        <title>Evolution of structural diversity of trichothecenes, a family of toxins produced by plant pathogenic and entomopathogenic fungi.</title>
        <authorList>
            <person name="Proctor R.H."/>
            <person name="McCormick S.P."/>
            <person name="Kim H.S."/>
            <person name="Cardoza R.E."/>
            <person name="Stanley A.M."/>
            <person name="Lindo L."/>
            <person name="Kelly A."/>
            <person name="Brown D.W."/>
            <person name="Lee T."/>
            <person name="Vaughan M.M."/>
            <person name="Alexander N.J."/>
            <person name="Busman M."/>
            <person name="Gutierrez S."/>
        </authorList>
    </citation>
    <scope>NUCLEOTIDE SEQUENCE [LARGE SCALE GENOMIC DNA]</scope>
    <source>
        <strain evidence="2 3">NRRL 3299</strain>
    </source>
</reference>
<evidence type="ECO:0000256" key="1">
    <source>
        <dbReference type="SAM" id="MobiDB-lite"/>
    </source>
</evidence>
<sequence length="678" mass="78875">MEAPKAQYQHFVPQFILKSFVHSFVCPHTSKNSAKCKKRHHEKGKHPGDPVVNCLQLLPDGFKIEEHSIRRVCGINDMYTDRSSITDFPGQLEMKFSQLECSASAIIRKIVKTHERGGKDVGLSRTQSHVLRKFLFLLTIRGTGFFRRYNCEAVEDYNHEDQALIKEFMERRAIKRPIDVWLNGLAAIIDLEMDARNSWRDAICKAIYYPIAQHFVDHITEYWIALCTPENVEEEFVLTDTGYNVREGPTIDFEDENTGKYIRLGAGFHYFAPIAPRLMIILRSHHIPEPLDDSDPVNKANQELRRQFFIDTVHGPGAKSIMEDLPVHKAFNSYSRVIDGRRVPLPQWDGQYRMNDRFTFPIFRTSSNYIQKMNGLLLDHAFHGSTIIFNQQDVFLDLLEWYLTEPCEVGKNLSGEHSESKRRYIEQLTTFMGTQGREVSAKVRYWPAQRGLDIKRFGEANHAAARWLQGLAEDNEDGPEQTENQSEHTSAHEADVEPEGHLGNTSERPERMPEETDRMPEELEPLPEAFKNFDNFLRLECYLKEDPFVGLAYERLLELAEASQSKSDTSPDFETGESKHSLAMFRLWGLSARFDRHDDIERDDRLVNLLQRFQEQEPNIMFWYFLKRIRHALYQVGQPLTSTSNSFSMGEKHLEGPEDNIEERELRRFILRSPQYTY</sequence>
<accession>A0A395SCF3</accession>
<dbReference type="Pfam" id="PF14022">
    <property type="entry name" value="DUF4238"/>
    <property type="match status" value="1"/>
</dbReference>
<organism evidence="2 3">
    <name type="scientific">Fusarium sporotrichioides</name>
    <dbReference type="NCBI Taxonomy" id="5514"/>
    <lineage>
        <taxon>Eukaryota</taxon>
        <taxon>Fungi</taxon>
        <taxon>Dikarya</taxon>
        <taxon>Ascomycota</taxon>
        <taxon>Pezizomycotina</taxon>
        <taxon>Sordariomycetes</taxon>
        <taxon>Hypocreomycetidae</taxon>
        <taxon>Hypocreales</taxon>
        <taxon>Nectriaceae</taxon>
        <taxon>Fusarium</taxon>
    </lineage>
</organism>
<name>A0A395SCF3_FUSSP</name>
<dbReference type="STRING" id="5514.A0A395SCF3"/>
<feature type="compositionally biased region" description="Basic and acidic residues" evidence="1">
    <location>
        <begin position="507"/>
        <end position="520"/>
    </location>
</feature>
<evidence type="ECO:0000313" key="2">
    <source>
        <dbReference type="EMBL" id="RGP70096.1"/>
    </source>
</evidence>
<dbReference type="Proteomes" id="UP000266152">
    <property type="component" value="Unassembled WGS sequence"/>
</dbReference>
<feature type="compositionally biased region" description="Basic and acidic residues" evidence="1">
    <location>
        <begin position="485"/>
        <end position="500"/>
    </location>
</feature>